<feature type="region of interest" description="Disordered" evidence="1">
    <location>
        <begin position="185"/>
        <end position="238"/>
    </location>
</feature>
<feature type="compositionally biased region" description="Basic and acidic residues" evidence="1">
    <location>
        <begin position="114"/>
        <end position="123"/>
    </location>
</feature>
<organism evidence="2 3">
    <name type="scientific">Arachis hypogaea</name>
    <name type="common">Peanut</name>
    <dbReference type="NCBI Taxonomy" id="3818"/>
    <lineage>
        <taxon>Eukaryota</taxon>
        <taxon>Viridiplantae</taxon>
        <taxon>Streptophyta</taxon>
        <taxon>Embryophyta</taxon>
        <taxon>Tracheophyta</taxon>
        <taxon>Spermatophyta</taxon>
        <taxon>Magnoliopsida</taxon>
        <taxon>eudicotyledons</taxon>
        <taxon>Gunneridae</taxon>
        <taxon>Pentapetalae</taxon>
        <taxon>rosids</taxon>
        <taxon>fabids</taxon>
        <taxon>Fabales</taxon>
        <taxon>Fabaceae</taxon>
        <taxon>Papilionoideae</taxon>
        <taxon>50 kb inversion clade</taxon>
        <taxon>dalbergioids sensu lato</taxon>
        <taxon>Dalbergieae</taxon>
        <taxon>Pterocarpus clade</taxon>
        <taxon>Arachis</taxon>
    </lineage>
</organism>
<evidence type="ECO:0000313" key="2">
    <source>
        <dbReference type="EMBL" id="RYR07603.1"/>
    </source>
</evidence>
<name>A0A444Z082_ARAHY</name>
<feature type="compositionally biased region" description="Basic and acidic residues" evidence="1">
    <location>
        <begin position="229"/>
        <end position="238"/>
    </location>
</feature>
<dbReference type="EMBL" id="SDMP01000015">
    <property type="protein sequence ID" value="RYR07603.1"/>
    <property type="molecule type" value="Genomic_DNA"/>
</dbReference>
<reference evidence="2 3" key="1">
    <citation type="submission" date="2019-01" db="EMBL/GenBank/DDBJ databases">
        <title>Sequencing of cultivated peanut Arachis hypogaea provides insights into genome evolution and oil improvement.</title>
        <authorList>
            <person name="Chen X."/>
        </authorList>
    </citation>
    <scope>NUCLEOTIDE SEQUENCE [LARGE SCALE GENOMIC DNA]</scope>
    <source>
        <strain evidence="3">cv. Fuhuasheng</strain>
        <tissue evidence="2">Leaves</tissue>
    </source>
</reference>
<evidence type="ECO:0008006" key="4">
    <source>
        <dbReference type="Google" id="ProtNLM"/>
    </source>
</evidence>
<dbReference type="Proteomes" id="UP000289738">
    <property type="component" value="Chromosome B05"/>
</dbReference>
<gene>
    <name evidence="2" type="ORF">Ahy_B05g074993</name>
</gene>
<proteinExistence type="predicted"/>
<evidence type="ECO:0000313" key="3">
    <source>
        <dbReference type="Proteomes" id="UP000289738"/>
    </source>
</evidence>
<protein>
    <recommendedName>
        <fullName evidence="4">Aminotransferase-like plant mobile domain-containing protein</fullName>
    </recommendedName>
</protein>
<comment type="caution">
    <text evidence="2">The sequence shown here is derived from an EMBL/GenBank/DDBJ whole genome shotgun (WGS) entry which is preliminary data.</text>
</comment>
<dbReference type="AlphaFoldDB" id="A0A444Z082"/>
<evidence type="ECO:0000256" key="1">
    <source>
        <dbReference type="SAM" id="MobiDB-lite"/>
    </source>
</evidence>
<feature type="region of interest" description="Disordered" evidence="1">
    <location>
        <begin position="81"/>
        <end position="123"/>
    </location>
</feature>
<accession>A0A444Z082</accession>
<keyword evidence="3" id="KW-1185">Reference proteome</keyword>
<sequence length="238" mass="26388">MSVLSCNVSIWTSEFLSVKRVADPGPSAEYLDWWHRVAHRILSPGIAFADLRLTQTCGAKTTHWDMCTDREWHWLDDTMQEEQVGGDDGGQADHRLRRSSARRRDARAGQAPPVHHDDEAGSSRDFAEIIRGDDVHQYQSMIPRGSSDPPEYRPQPADMLSQVPKTQLPVDLNEPAGSPYDTWFGMGGTPPSTVGVGLQEAPPGDRREARVRRPTRCGTGSHLLGPFVGDHDVDGDQQ</sequence>